<keyword evidence="1" id="KW-0472">Membrane</keyword>
<accession>A0A6J5M8K2</accession>
<protein>
    <submittedName>
        <fullName evidence="2">Uncharacterized protein</fullName>
    </submittedName>
</protein>
<keyword evidence="1" id="KW-1133">Transmembrane helix</keyword>
<evidence type="ECO:0000313" key="2">
    <source>
        <dbReference type="EMBL" id="CAB4141490.1"/>
    </source>
</evidence>
<proteinExistence type="predicted"/>
<reference evidence="2" key="1">
    <citation type="submission" date="2020-04" db="EMBL/GenBank/DDBJ databases">
        <authorList>
            <person name="Chiriac C."/>
            <person name="Salcher M."/>
            <person name="Ghai R."/>
            <person name="Kavagutti S V."/>
        </authorList>
    </citation>
    <scope>NUCLEOTIDE SEQUENCE</scope>
</reference>
<dbReference type="EMBL" id="LR796393">
    <property type="protein sequence ID" value="CAB4141490.1"/>
    <property type="molecule type" value="Genomic_DNA"/>
</dbReference>
<organism evidence="2">
    <name type="scientific">uncultured Caudovirales phage</name>
    <dbReference type="NCBI Taxonomy" id="2100421"/>
    <lineage>
        <taxon>Viruses</taxon>
        <taxon>Duplodnaviria</taxon>
        <taxon>Heunggongvirae</taxon>
        <taxon>Uroviricota</taxon>
        <taxon>Caudoviricetes</taxon>
        <taxon>Peduoviridae</taxon>
        <taxon>Maltschvirus</taxon>
        <taxon>Maltschvirus maltsch</taxon>
    </lineage>
</organism>
<name>A0A6J5M8K2_9CAUD</name>
<keyword evidence="1" id="KW-0812">Transmembrane</keyword>
<evidence type="ECO:0000256" key="1">
    <source>
        <dbReference type="SAM" id="Phobius"/>
    </source>
</evidence>
<sequence>MIDPVTALAAISSAVQLVKKVSKTVDDVASLGPVLGKYFDAKEQAIEVVKQAKSGGFKGSSLGKALELEMALESAREFEEQVKMLFFQSNKMDVWQRITARAKQMEIDAAHDARRKKEAAKRREEEIEETIILVLGLVVGGAAIAVTIWAVITGFNW</sequence>
<gene>
    <name evidence="2" type="ORF">UFOVP417_36</name>
</gene>
<feature type="transmembrane region" description="Helical" evidence="1">
    <location>
        <begin position="131"/>
        <end position="152"/>
    </location>
</feature>